<dbReference type="EMBL" id="AFWV01000001">
    <property type="protein sequence ID" value="EGV20257.1"/>
    <property type="molecule type" value="Genomic_DNA"/>
</dbReference>
<evidence type="ECO:0000313" key="2">
    <source>
        <dbReference type="Proteomes" id="UP000005459"/>
    </source>
</evidence>
<dbReference type="Proteomes" id="UP000005459">
    <property type="component" value="Unassembled WGS sequence"/>
</dbReference>
<dbReference type="RefSeq" id="WP_007190913.1">
    <property type="nucleotide sequence ID" value="NZ_AFWV01000001.1"/>
</dbReference>
<evidence type="ECO:0000313" key="1">
    <source>
        <dbReference type="EMBL" id="EGV20257.1"/>
    </source>
</evidence>
<proteinExistence type="predicted"/>
<dbReference type="AlphaFoldDB" id="F9U534"/>
<accession>F9U534</accession>
<dbReference type="STRING" id="768671.ThimaDRAFT_0035"/>
<dbReference type="OrthoDB" id="5609210at2"/>
<keyword evidence="2" id="KW-1185">Reference proteome</keyword>
<organism evidence="1 2">
    <name type="scientific">Thiocapsa marina 5811</name>
    <dbReference type="NCBI Taxonomy" id="768671"/>
    <lineage>
        <taxon>Bacteria</taxon>
        <taxon>Pseudomonadati</taxon>
        <taxon>Pseudomonadota</taxon>
        <taxon>Gammaproteobacteria</taxon>
        <taxon>Chromatiales</taxon>
        <taxon>Chromatiaceae</taxon>
        <taxon>Thiocapsa</taxon>
    </lineage>
</organism>
<sequence>MAERIEDLTVNYTEDGIDTTKEIDKVVLSKGSWTTILFRYQDWDRAKEAYGPDKYTIRRYQKRGGEYRQQSKFNISSRAQAQALVEALQGWLTDD</sequence>
<protein>
    <submittedName>
        <fullName evidence="1">Uncharacterized protein</fullName>
    </submittedName>
</protein>
<gene>
    <name evidence="1" type="ORF">ThimaDRAFT_0035</name>
</gene>
<name>F9U534_9GAMM</name>
<dbReference type="PATRIC" id="fig|768671.3.peg.39"/>
<dbReference type="eggNOG" id="ENOG5032S1K">
    <property type="taxonomic scope" value="Bacteria"/>
</dbReference>
<reference evidence="1 2" key="1">
    <citation type="submission" date="2011-06" db="EMBL/GenBank/DDBJ databases">
        <title>The draft genome of Thiocapsa marina 5811.</title>
        <authorList>
            <consortium name="US DOE Joint Genome Institute (JGI-PGF)"/>
            <person name="Lucas S."/>
            <person name="Han J."/>
            <person name="Cheng J.-F."/>
            <person name="Goodwin L."/>
            <person name="Pitluck S."/>
            <person name="Peters L."/>
            <person name="Land M.L."/>
            <person name="Hauser L."/>
            <person name="Vogl K."/>
            <person name="Liu Z."/>
            <person name="Imhoff J."/>
            <person name="Thiel V."/>
            <person name="Frigaard N.-U."/>
            <person name="Bryant D."/>
            <person name="Woyke T.J."/>
        </authorList>
    </citation>
    <scope>NUCLEOTIDE SEQUENCE [LARGE SCALE GENOMIC DNA]</scope>
    <source>
        <strain evidence="1 2">5811</strain>
    </source>
</reference>